<dbReference type="Pfam" id="PF00854">
    <property type="entry name" value="PTR2"/>
    <property type="match status" value="1"/>
</dbReference>
<evidence type="ECO:0000256" key="5">
    <source>
        <dbReference type="SAM" id="Phobius"/>
    </source>
</evidence>
<dbReference type="InterPro" id="IPR000109">
    <property type="entry name" value="POT_fam"/>
</dbReference>
<comment type="caution">
    <text evidence="6">The sequence shown here is derived from an EMBL/GenBank/DDBJ whole genome shotgun (WGS) entry which is preliminary data.</text>
</comment>
<evidence type="ECO:0000313" key="6">
    <source>
        <dbReference type="EMBL" id="RZC29186.1"/>
    </source>
</evidence>
<dbReference type="GO" id="GO:0016020">
    <property type="term" value="C:membrane"/>
    <property type="evidence" value="ECO:0007669"/>
    <property type="project" value="UniProtKB-SubCell"/>
</dbReference>
<evidence type="ECO:0000256" key="2">
    <source>
        <dbReference type="ARBA" id="ARBA00022692"/>
    </source>
</evidence>
<keyword evidence="7" id="KW-1185">Reference proteome</keyword>
<dbReference type="EMBL" id="QZWG01000001">
    <property type="protein sequence ID" value="RZC29186.1"/>
    <property type="molecule type" value="Genomic_DNA"/>
</dbReference>
<dbReference type="AlphaFoldDB" id="A0A445M0Y4"/>
<evidence type="ECO:0000313" key="7">
    <source>
        <dbReference type="Proteomes" id="UP000289340"/>
    </source>
</evidence>
<evidence type="ECO:0000256" key="4">
    <source>
        <dbReference type="ARBA" id="ARBA00023136"/>
    </source>
</evidence>
<dbReference type="InterPro" id="IPR029058">
    <property type="entry name" value="AB_hydrolase_fold"/>
</dbReference>
<gene>
    <name evidence="6" type="ORF">D0Y65_000965</name>
</gene>
<evidence type="ECO:0000256" key="3">
    <source>
        <dbReference type="ARBA" id="ARBA00022989"/>
    </source>
</evidence>
<dbReference type="PANTHER" id="PTHR45763:SF51">
    <property type="entry name" value="ALPHA_BETA-HYDROLASES SUPERFAMILY PROTEIN"/>
    <property type="match status" value="1"/>
</dbReference>
<name>A0A445M0Y4_GLYSO</name>
<organism evidence="6 7">
    <name type="scientific">Glycine soja</name>
    <name type="common">Wild soybean</name>
    <dbReference type="NCBI Taxonomy" id="3848"/>
    <lineage>
        <taxon>Eukaryota</taxon>
        <taxon>Viridiplantae</taxon>
        <taxon>Streptophyta</taxon>
        <taxon>Embryophyta</taxon>
        <taxon>Tracheophyta</taxon>
        <taxon>Spermatophyta</taxon>
        <taxon>Magnoliopsida</taxon>
        <taxon>eudicotyledons</taxon>
        <taxon>Gunneridae</taxon>
        <taxon>Pentapetalae</taxon>
        <taxon>rosids</taxon>
        <taxon>fabids</taxon>
        <taxon>Fabales</taxon>
        <taxon>Fabaceae</taxon>
        <taxon>Papilionoideae</taxon>
        <taxon>50 kb inversion clade</taxon>
        <taxon>NPAAA clade</taxon>
        <taxon>indigoferoid/millettioid clade</taxon>
        <taxon>Phaseoleae</taxon>
        <taxon>Glycine</taxon>
        <taxon>Glycine subgen. Soja</taxon>
    </lineage>
</organism>
<feature type="transmembrane region" description="Helical" evidence="5">
    <location>
        <begin position="54"/>
        <end position="72"/>
    </location>
</feature>
<protein>
    <submittedName>
        <fullName evidence="6">Protein NRT1/ PTR FAMILY 6.4</fullName>
    </submittedName>
</protein>
<keyword evidence="2 5" id="KW-0812">Transmembrane</keyword>
<dbReference type="InterPro" id="IPR036259">
    <property type="entry name" value="MFS_trans_sf"/>
</dbReference>
<evidence type="ECO:0000256" key="1">
    <source>
        <dbReference type="ARBA" id="ARBA00004141"/>
    </source>
</evidence>
<dbReference type="Gene3D" id="3.40.50.1820">
    <property type="entry name" value="alpha/beta hydrolase"/>
    <property type="match status" value="1"/>
</dbReference>
<feature type="transmembrane region" description="Helical" evidence="5">
    <location>
        <begin position="31"/>
        <end position="48"/>
    </location>
</feature>
<keyword evidence="3 5" id="KW-1133">Transmembrane helix</keyword>
<proteinExistence type="predicted"/>
<sequence length="174" mass="18445">MATTSTGMRPPVCNSVGKEHHECIQASGKQLALLFVALYTIAVGGGGIKSNVSGIFGTVLAVLLMGFVAWGYQAIQPPASKICGSPNGSTITAPRIKLRDGRNLSYKEHGVPKDVAKHKIIFVHDVAEKLGVYIVSFDRPGYGESDPDPIQTLKSLTLDIEELADKLGLGPNST</sequence>
<dbReference type="Proteomes" id="UP000289340">
    <property type="component" value="Chromosome 1"/>
</dbReference>
<comment type="subcellular location">
    <subcellularLocation>
        <location evidence="1">Membrane</location>
        <topology evidence="1">Multi-pass membrane protein</topology>
    </subcellularLocation>
</comment>
<dbReference type="Gene3D" id="1.20.1250.20">
    <property type="entry name" value="MFS general substrate transporter like domains"/>
    <property type="match status" value="1"/>
</dbReference>
<reference evidence="6 7" key="1">
    <citation type="submission" date="2018-09" db="EMBL/GenBank/DDBJ databases">
        <title>A high-quality reference genome of wild soybean provides a powerful tool to mine soybean genomes.</title>
        <authorList>
            <person name="Xie M."/>
            <person name="Chung C.Y.L."/>
            <person name="Li M.-W."/>
            <person name="Wong F.-L."/>
            <person name="Chan T.-F."/>
            <person name="Lam H.-M."/>
        </authorList>
    </citation>
    <scope>NUCLEOTIDE SEQUENCE [LARGE SCALE GENOMIC DNA]</scope>
    <source>
        <strain evidence="7">cv. W05</strain>
        <tissue evidence="6">Hypocotyl of etiolated seedlings</tissue>
    </source>
</reference>
<accession>A0A445M0Y4</accession>
<keyword evidence="4 5" id="KW-0472">Membrane</keyword>
<dbReference type="GO" id="GO:0022857">
    <property type="term" value="F:transmembrane transporter activity"/>
    <property type="evidence" value="ECO:0007669"/>
    <property type="project" value="InterPro"/>
</dbReference>
<dbReference type="SUPFAM" id="SSF53474">
    <property type="entry name" value="alpha/beta-Hydrolases"/>
    <property type="match status" value="1"/>
</dbReference>
<dbReference type="PANTHER" id="PTHR45763">
    <property type="entry name" value="HYDROLASE, ALPHA/BETA FOLD FAMILY PROTEIN, EXPRESSED-RELATED"/>
    <property type="match status" value="1"/>
</dbReference>